<dbReference type="KEGG" id="eiv:EIN_227370"/>
<comment type="similarity">
    <text evidence="2">Belongs to the TMEM19 family.</text>
</comment>
<evidence type="ECO:0000256" key="1">
    <source>
        <dbReference type="ARBA" id="ARBA00004141"/>
    </source>
</evidence>
<keyword evidence="8" id="KW-1185">Reference proteome</keyword>
<feature type="transmembrane region" description="Helical" evidence="6">
    <location>
        <begin position="199"/>
        <end position="217"/>
    </location>
</feature>
<dbReference type="PANTHER" id="PTHR13353">
    <property type="entry name" value="TRANSMEMBRANE PROTEIN 19"/>
    <property type="match status" value="1"/>
</dbReference>
<dbReference type="OrthoDB" id="30881at2759"/>
<keyword evidence="5 6" id="KW-0472">Membrane</keyword>
<dbReference type="EMBL" id="KB206756">
    <property type="protein sequence ID" value="ELP88324.1"/>
    <property type="molecule type" value="Genomic_DNA"/>
</dbReference>
<dbReference type="GO" id="GO:0016020">
    <property type="term" value="C:membrane"/>
    <property type="evidence" value="ECO:0007669"/>
    <property type="project" value="UniProtKB-SubCell"/>
</dbReference>
<reference evidence="7 8" key="1">
    <citation type="submission" date="2012-10" db="EMBL/GenBank/DDBJ databases">
        <authorList>
            <person name="Zafar N."/>
            <person name="Inman J."/>
            <person name="Hall N."/>
            <person name="Lorenzi H."/>
            <person name="Caler E."/>
        </authorList>
    </citation>
    <scope>NUCLEOTIDE SEQUENCE [LARGE SCALE GENOMIC DNA]</scope>
    <source>
        <strain evidence="7 8">IP1</strain>
    </source>
</reference>
<feature type="transmembrane region" description="Helical" evidence="6">
    <location>
        <begin position="165"/>
        <end position="187"/>
    </location>
</feature>
<keyword evidence="3 6" id="KW-0812">Transmembrane</keyword>
<sequence>MEFIATLILSVIIPGLGMLKKSLTIPGAIFAFATAMLHFAPGLTPAIYVSTFFITSSALTKVGKQKKKTIEATYAKESVRGVEQVFCNSLIPSICCLLIYFMKGTYKIEYCNTPTTLETLIYGMIPGFYSCTNGDTWSSEIGVLSKTQPFHLTLFKRVPTGTNGGVSLVGVVAGLLGSLLIGTIAALSQTLICGFEVHSAFLVLTSVTISGVIGNFLDSLIGGTLQYSGWDNVNKRVVRENGENVTRICGQDILSNSMVNLITSTISGVICATLFVYFSL</sequence>
<dbReference type="AlphaFoldDB" id="A0A0A1U2S2"/>
<evidence type="ECO:0000256" key="4">
    <source>
        <dbReference type="ARBA" id="ARBA00022989"/>
    </source>
</evidence>
<dbReference type="InterPro" id="IPR002794">
    <property type="entry name" value="DUF92_TMEM19"/>
</dbReference>
<dbReference type="OMA" id="MSSFACC"/>
<proteinExistence type="inferred from homology"/>
<comment type="subcellular location">
    <subcellularLocation>
        <location evidence="1">Membrane</location>
        <topology evidence="1">Multi-pass membrane protein</topology>
    </subcellularLocation>
</comment>
<dbReference type="PANTHER" id="PTHR13353:SF5">
    <property type="entry name" value="TRANSMEMBRANE PROTEIN 19"/>
    <property type="match status" value="1"/>
</dbReference>
<evidence type="ECO:0000313" key="8">
    <source>
        <dbReference type="Proteomes" id="UP000014680"/>
    </source>
</evidence>
<dbReference type="Proteomes" id="UP000014680">
    <property type="component" value="Unassembled WGS sequence"/>
</dbReference>
<name>A0A0A1U2S2_ENTIV</name>
<evidence type="ECO:0000313" key="7">
    <source>
        <dbReference type="EMBL" id="ELP88324.1"/>
    </source>
</evidence>
<organism evidence="7 8">
    <name type="scientific">Entamoeba invadens IP1</name>
    <dbReference type="NCBI Taxonomy" id="370355"/>
    <lineage>
        <taxon>Eukaryota</taxon>
        <taxon>Amoebozoa</taxon>
        <taxon>Evosea</taxon>
        <taxon>Archamoebae</taxon>
        <taxon>Mastigamoebida</taxon>
        <taxon>Entamoebidae</taxon>
        <taxon>Entamoeba</taxon>
    </lineage>
</organism>
<dbReference type="GeneID" id="14887096"/>
<evidence type="ECO:0000256" key="2">
    <source>
        <dbReference type="ARBA" id="ARBA00009012"/>
    </source>
</evidence>
<evidence type="ECO:0000256" key="6">
    <source>
        <dbReference type="SAM" id="Phobius"/>
    </source>
</evidence>
<feature type="transmembrane region" description="Helical" evidence="6">
    <location>
        <begin position="261"/>
        <end position="278"/>
    </location>
</feature>
<dbReference type="Pfam" id="PF01940">
    <property type="entry name" value="DUF92"/>
    <property type="match status" value="1"/>
</dbReference>
<evidence type="ECO:0000256" key="5">
    <source>
        <dbReference type="ARBA" id="ARBA00023136"/>
    </source>
</evidence>
<protein>
    <submittedName>
        <fullName evidence="7">Transmembrane protein, putative</fullName>
    </submittedName>
</protein>
<feature type="transmembrane region" description="Helical" evidence="6">
    <location>
        <begin position="47"/>
        <end position="64"/>
    </location>
</feature>
<accession>A0A0A1U2S2</accession>
<dbReference type="RefSeq" id="XP_004255095.1">
    <property type="nucleotide sequence ID" value="XM_004255047.1"/>
</dbReference>
<evidence type="ECO:0000256" key="3">
    <source>
        <dbReference type="ARBA" id="ARBA00022692"/>
    </source>
</evidence>
<keyword evidence="4 6" id="KW-1133">Transmembrane helix</keyword>
<gene>
    <name evidence="7" type="ORF">EIN_227370</name>
</gene>
<dbReference type="VEuPathDB" id="AmoebaDB:EIN_227370"/>